<dbReference type="EC" id="1.10.3.2" evidence="11"/>
<dbReference type="CDD" id="cd13903">
    <property type="entry name" value="CuRO_3_Tv-LCC_like"/>
    <property type="match status" value="1"/>
</dbReference>
<name>A0A873P8V6_9AGAM</name>
<dbReference type="Gene3D" id="2.60.40.420">
    <property type="entry name" value="Cupredoxins - blue copper proteins"/>
    <property type="match status" value="3"/>
</dbReference>
<dbReference type="Pfam" id="PF00394">
    <property type="entry name" value="Cu-oxidase"/>
    <property type="match status" value="1"/>
</dbReference>
<feature type="domain" description="Plastocyanin-like" evidence="9">
    <location>
        <begin position="371"/>
        <end position="489"/>
    </location>
</feature>
<keyword evidence="3 11" id="KW-0560">Oxidoreductase</keyword>
<dbReference type="PANTHER" id="PTHR11709">
    <property type="entry name" value="MULTI-COPPER OXIDASE"/>
    <property type="match status" value="1"/>
</dbReference>
<proteinExistence type="evidence at transcript level"/>
<keyword evidence="4" id="KW-0186">Copper</keyword>
<dbReference type="InterPro" id="IPR011706">
    <property type="entry name" value="Cu-oxidase_C"/>
</dbReference>
<dbReference type="InterPro" id="IPR045087">
    <property type="entry name" value="Cu-oxidase_fam"/>
</dbReference>
<dbReference type="PROSITE" id="PS00080">
    <property type="entry name" value="MULTICOPPER_OXIDASE2"/>
    <property type="match status" value="1"/>
</dbReference>
<feature type="domain" description="Plastocyanin-like" evidence="10">
    <location>
        <begin position="28"/>
        <end position="147"/>
    </location>
</feature>
<keyword evidence="6" id="KW-0325">Glycoprotein</keyword>
<dbReference type="Pfam" id="PF07731">
    <property type="entry name" value="Cu-oxidase_2"/>
    <property type="match status" value="1"/>
</dbReference>
<dbReference type="InterPro" id="IPR011707">
    <property type="entry name" value="Cu-oxidase-like_N"/>
</dbReference>
<evidence type="ECO:0000259" key="8">
    <source>
        <dbReference type="Pfam" id="PF00394"/>
    </source>
</evidence>
<feature type="signal peptide" evidence="7">
    <location>
        <begin position="1"/>
        <end position="19"/>
    </location>
</feature>
<accession>A0A873P8V6</accession>
<protein>
    <submittedName>
        <fullName evidence="11">Laccase 10</fullName>
        <ecNumber evidence="11">1.10.3.2</ecNumber>
    </submittedName>
</protein>
<evidence type="ECO:0000256" key="3">
    <source>
        <dbReference type="ARBA" id="ARBA00023002"/>
    </source>
</evidence>
<reference evidence="11" key="1">
    <citation type="submission" date="2020-06" db="EMBL/GenBank/DDBJ databases">
        <title>Systematic Analysis and Functional Characterization of the Amylostereum areolatum Laccases in Lignin Degradation through Molecular Docking.</title>
        <authorList>
            <person name="Fu N."/>
            <person name="Ren L."/>
        </authorList>
    </citation>
    <scope>NUCLEOTIDE SEQUENCE</scope>
    <source>
        <strain evidence="11">HG-01</strain>
    </source>
</reference>
<evidence type="ECO:0000256" key="2">
    <source>
        <dbReference type="ARBA" id="ARBA00022723"/>
    </source>
</evidence>
<sequence>MKAFLGSAALLASAYTAWAKDVTLDVVNANLSPDGFERSTVVANGTYPGPPILATKGDTLVVTVNNKLSDPTLRRSTSVNFDGLLLNTEDFYDEGSDFVTQCPLAPNTSYTYTIPLGEQTGTHWYHSQLSVQYVDGFRGPLIIYDPEDPHADLYDVDDESTIIQVGDWWQNSTLPLLAHYEATGIVPVSDSGTVNGVGRYQGGPEVPFPVFTVEKGKRYRYRIINESARNVFTISFDGHNVTIIEVDGQNTEPFSTDSIQLLAGQRYSVVLTADQEVDNYWFNAPFVGGNPTRNLHQNASLTRAVLHYEGASDAEPEGPFPLGPENGTGGVVEHLLAPLVPTAPGDPDVNITLNLAVVAGQAVWQINGISYLPPETPTLVKILDGANTTADFNATENTFILPANATIQVDFPPSDDDESHPFHLHGNNFWVVKSNSSDVVNTVNPIKRDTVAVGAAGTTIRFRTDHPAPAFFHCHIFWHKQAGLASVLASGLDDIRANVHPDSEWSELCAAYGALPDDQK</sequence>
<evidence type="ECO:0000313" key="11">
    <source>
        <dbReference type="EMBL" id="QPA20093.1"/>
    </source>
</evidence>
<dbReference type="InterPro" id="IPR001117">
    <property type="entry name" value="Cu-oxidase_2nd"/>
</dbReference>
<dbReference type="FunFam" id="2.60.40.420:FF:000045">
    <property type="entry name" value="Laccase 2"/>
    <property type="match status" value="1"/>
</dbReference>
<dbReference type="GO" id="GO:0052716">
    <property type="term" value="F:hydroquinone:oxygen oxidoreductase activity"/>
    <property type="evidence" value="ECO:0007669"/>
    <property type="project" value="UniProtKB-EC"/>
</dbReference>
<evidence type="ECO:0000256" key="6">
    <source>
        <dbReference type="ARBA" id="ARBA00023180"/>
    </source>
</evidence>
<evidence type="ECO:0000256" key="5">
    <source>
        <dbReference type="ARBA" id="ARBA00023157"/>
    </source>
</evidence>
<keyword evidence="7" id="KW-0732">Signal</keyword>
<dbReference type="GO" id="GO:0005507">
    <property type="term" value="F:copper ion binding"/>
    <property type="evidence" value="ECO:0007669"/>
    <property type="project" value="InterPro"/>
</dbReference>
<feature type="chain" id="PRO_5032275036" evidence="7">
    <location>
        <begin position="20"/>
        <end position="520"/>
    </location>
</feature>
<dbReference type="AlphaFoldDB" id="A0A873P8V6"/>
<dbReference type="SUPFAM" id="SSF49503">
    <property type="entry name" value="Cupredoxins"/>
    <property type="match status" value="3"/>
</dbReference>
<evidence type="ECO:0000256" key="7">
    <source>
        <dbReference type="SAM" id="SignalP"/>
    </source>
</evidence>
<keyword evidence="5" id="KW-1015">Disulfide bond</keyword>
<feature type="domain" description="Plastocyanin-like" evidence="8">
    <location>
        <begin position="159"/>
        <end position="311"/>
    </location>
</feature>
<evidence type="ECO:0000259" key="10">
    <source>
        <dbReference type="Pfam" id="PF07732"/>
    </source>
</evidence>
<organism evidence="11">
    <name type="scientific">Amylostereum areolatum</name>
    <dbReference type="NCBI Taxonomy" id="103385"/>
    <lineage>
        <taxon>Eukaryota</taxon>
        <taxon>Fungi</taxon>
        <taxon>Dikarya</taxon>
        <taxon>Basidiomycota</taxon>
        <taxon>Agaricomycotina</taxon>
        <taxon>Agaricomycetes</taxon>
        <taxon>Russulales</taxon>
        <taxon>Stereaceae</taxon>
        <taxon>Amylostereum</taxon>
    </lineage>
</organism>
<dbReference type="EMBL" id="MT648846">
    <property type="protein sequence ID" value="QPA20093.1"/>
    <property type="molecule type" value="mRNA"/>
</dbReference>
<dbReference type="InterPro" id="IPR002355">
    <property type="entry name" value="Cu_oxidase_Cu_BS"/>
</dbReference>
<dbReference type="SMR" id="A0A873P8V6"/>
<keyword evidence="2" id="KW-0479">Metal-binding</keyword>
<evidence type="ECO:0000256" key="1">
    <source>
        <dbReference type="ARBA" id="ARBA00010609"/>
    </source>
</evidence>
<dbReference type="PANTHER" id="PTHR11709:SF511">
    <property type="entry name" value="LACCASE"/>
    <property type="match status" value="1"/>
</dbReference>
<evidence type="ECO:0000256" key="4">
    <source>
        <dbReference type="ARBA" id="ARBA00023008"/>
    </source>
</evidence>
<dbReference type="Pfam" id="PF07732">
    <property type="entry name" value="Cu-oxidase_3"/>
    <property type="match status" value="1"/>
</dbReference>
<evidence type="ECO:0000259" key="9">
    <source>
        <dbReference type="Pfam" id="PF07731"/>
    </source>
</evidence>
<dbReference type="InterPro" id="IPR008972">
    <property type="entry name" value="Cupredoxin"/>
</dbReference>
<comment type="similarity">
    <text evidence="1">Belongs to the multicopper oxidase family.</text>
</comment>